<reference evidence="2" key="1">
    <citation type="journal article" date="2015" name="Nature">
        <title>Complex archaea that bridge the gap between prokaryotes and eukaryotes.</title>
        <authorList>
            <person name="Spang A."/>
            <person name="Saw J.H."/>
            <person name="Jorgensen S.L."/>
            <person name="Zaremba-Niedzwiedzka K."/>
            <person name="Martijn J."/>
            <person name="Lind A.E."/>
            <person name="van Eijk R."/>
            <person name="Schleper C."/>
            <person name="Guy L."/>
            <person name="Ettema T.J."/>
        </authorList>
    </citation>
    <scope>NUCLEOTIDE SEQUENCE</scope>
</reference>
<dbReference type="AlphaFoldDB" id="A0A0F9IL26"/>
<dbReference type="EMBL" id="LAZR01020708">
    <property type="protein sequence ID" value="KKL87917.1"/>
    <property type="molecule type" value="Genomic_DNA"/>
</dbReference>
<keyword evidence="1" id="KW-0812">Transmembrane</keyword>
<organism evidence="2">
    <name type="scientific">marine sediment metagenome</name>
    <dbReference type="NCBI Taxonomy" id="412755"/>
    <lineage>
        <taxon>unclassified sequences</taxon>
        <taxon>metagenomes</taxon>
        <taxon>ecological metagenomes</taxon>
    </lineage>
</organism>
<keyword evidence="1" id="KW-0472">Membrane</keyword>
<evidence type="ECO:0000256" key="1">
    <source>
        <dbReference type="SAM" id="Phobius"/>
    </source>
</evidence>
<feature type="transmembrane region" description="Helical" evidence="1">
    <location>
        <begin position="86"/>
        <end position="109"/>
    </location>
</feature>
<sequence length="116" mass="12795">MGQDIINMTPKNEEFKAIKVPKGTYESLKELKKVIIQQGLSNISNDFIDYVPKHCPECGSEMNSVELKVGYYHCPNCQFKYPKVSIGLGGGIALGTLIGLGIAGIIYLLTKKDKEE</sequence>
<name>A0A0F9IL26_9ZZZZ</name>
<protein>
    <recommendedName>
        <fullName evidence="3">Transposase zinc-ribbon domain-containing protein</fullName>
    </recommendedName>
</protein>
<comment type="caution">
    <text evidence="2">The sequence shown here is derived from an EMBL/GenBank/DDBJ whole genome shotgun (WGS) entry which is preliminary data.</text>
</comment>
<evidence type="ECO:0000313" key="2">
    <source>
        <dbReference type="EMBL" id="KKL87917.1"/>
    </source>
</evidence>
<evidence type="ECO:0008006" key="3">
    <source>
        <dbReference type="Google" id="ProtNLM"/>
    </source>
</evidence>
<gene>
    <name evidence="2" type="ORF">LCGC14_1929920</name>
</gene>
<accession>A0A0F9IL26</accession>
<keyword evidence="1" id="KW-1133">Transmembrane helix</keyword>
<proteinExistence type="predicted"/>